<proteinExistence type="predicted"/>
<keyword evidence="1" id="KW-0472">Membrane</keyword>
<sequence length="55" mass="6162">MKKYTYTPKPLFYALVGSLILSALFSPVIFGIVGGGWFFYALINLGNRINKDNEC</sequence>
<dbReference type="AlphaFoldDB" id="A0A543G117"/>
<evidence type="ECO:0000313" key="3">
    <source>
        <dbReference type="Proteomes" id="UP000320773"/>
    </source>
</evidence>
<reference evidence="2 3" key="1">
    <citation type="submission" date="2019-06" db="EMBL/GenBank/DDBJ databases">
        <title>Genomic Encyclopedia of Archaeal and Bacterial Type Strains, Phase II (KMG-II): from individual species to whole genera.</title>
        <authorList>
            <person name="Goeker M."/>
        </authorList>
    </citation>
    <scope>NUCLEOTIDE SEQUENCE [LARGE SCALE GENOMIC DNA]</scope>
    <source>
        <strain evidence="2 3">DSM 24789</strain>
    </source>
</reference>
<evidence type="ECO:0000313" key="2">
    <source>
        <dbReference type="EMBL" id="TQM39780.1"/>
    </source>
</evidence>
<gene>
    <name evidence="2" type="ORF">BC670_0611</name>
</gene>
<feature type="transmembrane region" description="Helical" evidence="1">
    <location>
        <begin position="12"/>
        <end position="40"/>
    </location>
</feature>
<protein>
    <submittedName>
        <fullName evidence="2">Uncharacterized protein</fullName>
    </submittedName>
</protein>
<organism evidence="2 3">
    <name type="scientific">Flavobacterium branchiophilum</name>
    <dbReference type="NCBI Taxonomy" id="55197"/>
    <lineage>
        <taxon>Bacteria</taxon>
        <taxon>Pseudomonadati</taxon>
        <taxon>Bacteroidota</taxon>
        <taxon>Flavobacteriia</taxon>
        <taxon>Flavobacteriales</taxon>
        <taxon>Flavobacteriaceae</taxon>
        <taxon>Flavobacterium</taxon>
    </lineage>
</organism>
<dbReference type="RefSeq" id="WP_165766309.1">
    <property type="nucleotide sequence ID" value="NZ_VFPJ01000001.1"/>
</dbReference>
<comment type="caution">
    <text evidence="2">The sequence shown here is derived from an EMBL/GenBank/DDBJ whole genome shotgun (WGS) entry which is preliminary data.</text>
</comment>
<keyword evidence="1" id="KW-0812">Transmembrane</keyword>
<evidence type="ECO:0000256" key="1">
    <source>
        <dbReference type="SAM" id="Phobius"/>
    </source>
</evidence>
<dbReference type="EMBL" id="VFPJ01000001">
    <property type="protein sequence ID" value="TQM39780.1"/>
    <property type="molecule type" value="Genomic_DNA"/>
</dbReference>
<name>A0A543G117_9FLAO</name>
<keyword evidence="1" id="KW-1133">Transmembrane helix</keyword>
<accession>A0A543G117</accession>
<dbReference type="Proteomes" id="UP000320773">
    <property type="component" value="Unassembled WGS sequence"/>
</dbReference>